<feature type="active site" evidence="6">
    <location>
        <position position="35"/>
    </location>
</feature>
<comment type="similarity">
    <text evidence="2 7">Belongs to the glutathione peroxidase family.</text>
</comment>
<keyword evidence="4 7" id="KW-0560">Oxidoreductase</keyword>
<evidence type="ECO:0000259" key="8">
    <source>
        <dbReference type="PROSITE" id="PS51352"/>
    </source>
</evidence>
<name>A0AAW8UQQ7_ENTCA</name>
<dbReference type="InterPro" id="IPR000889">
    <property type="entry name" value="Glutathione_peroxidase"/>
</dbReference>
<dbReference type="InterPro" id="IPR013766">
    <property type="entry name" value="Thioredoxin_domain"/>
</dbReference>
<dbReference type="GO" id="GO:0004602">
    <property type="term" value="F:glutathione peroxidase activity"/>
    <property type="evidence" value="ECO:0007669"/>
    <property type="project" value="UniProtKB-EC"/>
</dbReference>
<evidence type="ECO:0000313" key="10">
    <source>
        <dbReference type="Proteomes" id="UP001268896"/>
    </source>
</evidence>
<feature type="domain" description="Thioredoxin" evidence="8">
    <location>
        <begin position="1"/>
        <end position="156"/>
    </location>
</feature>
<proteinExistence type="inferred from homology"/>
<dbReference type="SUPFAM" id="SSF52833">
    <property type="entry name" value="Thioredoxin-like"/>
    <property type="match status" value="1"/>
</dbReference>
<dbReference type="PANTHER" id="PTHR11592">
    <property type="entry name" value="GLUTATHIONE PEROXIDASE"/>
    <property type="match status" value="1"/>
</dbReference>
<evidence type="ECO:0000256" key="4">
    <source>
        <dbReference type="ARBA" id="ARBA00023002"/>
    </source>
</evidence>
<comment type="catalytic activity">
    <reaction evidence="1">
        <text>2 glutathione + H2O2 = glutathione disulfide + 2 H2O</text>
        <dbReference type="Rhea" id="RHEA:16833"/>
        <dbReference type="ChEBI" id="CHEBI:15377"/>
        <dbReference type="ChEBI" id="CHEBI:16240"/>
        <dbReference type="ChEBI" id="CHEBI:57925"/>
        <dbReference type="ChEBI" id="CHEBI:58297"/>
        <dbReference type="EC" id="1.11.1.9"/>
    </reaction>
</comment>
<reference evidence="9" key="1">
    <citation type="submission" date="2023-03" db="EMBL/GenBank/DDBJ databases">
        <authorList>
            <person name="Shen W."/>
            <person name="Cai J."/>
        </authorList>
    </citation>
    <scope>NUCLEOTIDE SEQUENCE</scope>
    <source>
        <strain evidence="9">K72-2</strain>
    </source>
</reference>
<dbReference type="PANTHER" id="PTHR11592:SF78">
    <property type="entry name" value="GLUTATHIONE PEROXIDASE"/>
    <property type="match status" value="1"/>
</dbReference>
<protein>
    <recommendedName>
        <fullName evidence="5 7">Glutathione peroxidase</fullName>
    </recommendedName>
</protein>
<dbReference type="Pfam" id="PF00255">
    <property type="entry name" value="GSHPx"/>
    <property type="match status" value="1"/>
</dbReference>
<evidence type="ECO:0000256" key="2">
    <source>
        <dbReference type="ARBA" id="ARBA00006926"/>
    </source>
</evidence>
<dbReference type="PIRSF" id="PIRSF000303">
    <property type="entry name" value="Glutathion_perox"/>
    <property type="match status" value="1"/>
</dbReference>
<evidence type="ECO:0000256" key="7">
    <source>
        <dbReference type="RuleBase" id="RU000499"/>
    </source>
</evidence>
<accession>A0AAW8UQQ7</accession>
<evidence type="ECO:0000313" key="9">
    <source>
        <dbReference type="EMBL" id="MDT2964917.1"/>
    </source>
</evidence>
<dbReference type="EMBL" id="JARQDV010000004">
    <property type="protein sequence ID" value="MDT2964917.1"/>
    <property type="molecule type" value="Genomic_DNA"/>
</dbReference>
<organism evidence="9 10">
    <name type="scientific">Enterococcus casseliflavus</name>
    <name type="common">Enterococcus flavescens</name>
    <dbReference type="NCBI Taxonomy" id="37734"/>
    <lineage>
        <taxon>Bacteria</taxon>
        <taxon>Bacillati</taxon>
        <taxon>Bacillota</taxon>
        <taxon>Bacilli</taxon>
        <taxon>Lactobacillales</taxon>
        <taxon>Enterococcaceae</taxon>
        <taxon>Enterococcus</taxon>
    </lineage>
</organism>
<dbReference type="PRINTS" id="PR01011">
    <property type="entry name" value="GLUTPROXDASE"/>
</dbReference>
<comment type="caution">
    <text evidence="9">The sequence shown here is derived from an EMBL/GenBank/DDBJ whole genome shotgun (WGS) entry which is preliminary data.</text>
</comment>
<dbReference type="PROSITE" id="PS51352">
    <property type="entry name" value="THIOREDOXIN_2"/>
    <property type="match status" value="1"/>
</dbReference>
<gene>
    <name evidence="9" type="ORF">P7I32_09840</name>
</gene>
<dbReference type="Proteomes" id="UP001268896">
    <property type="component" value="Unassembled WGS sequence"/>
</dbReference>
<evidence type="ECO:0000256" key="1">
    <source>
        <dbReference type="ARBA" id="ARBA00000217"/>
    </source>
</evidence>
<dbReference type="CDD" id="cd00340">
    <property type="entry name" value="GSH_Peroxidase"/>
    <property type="match status" value="1"/>
</dbReference>
<dbReference type="InterPro" id="IPR036249">
    <property type="entry name" value="Thioredoxin-like_sf"/>
</dbReference>
<dbReference type="FunFam" id="3.40.30.10:FF:000010">
    <property type="entry name" value="Glutathione peroxidase"/>
    <property type="match status" value="1"/>
</dbReference>
<keyword evidence="3 7" id="KW-0575">Peroxidase</keyword>
<dbReference type="RefSeq" id="WP_271814409.1">
    <property type="nucleotide sequence ID" value="NZ_JAQLBK010000023.1"/>
</dbReference>
<dbReference type="AlphaFoldDB" id="A0AAW8UQQ7"/>
<dbReference type="PROSITE" id="PS51355">
    <property type="entry name" value="GLUTATHIONE_PEROXID_3"/>
    <property type="match status" value="1"/>
</dbReference>
<dbReference type="Gene3D" id="3.40.30.10">
    <property type="entry name" value="Glutaredoxin"/>
    <property type="match status" value="1"/>
</dbReference>
<sequence length="156" mass="17491">MSIYDYQATLENGETYSLANYEGQPLVIVNTATKCGLSPQFKELQSLYETYKDQGLVVLGFPSDQFKQEVDSAEEAAAACRTTYGVDFPIHKLTVINGKDADPLFRYLEAEAPGTLGKAIKWNFTKFLVDRQGKVVERFAPQTNPQKMIPEIEKVL</sequence>
<evidence type="ECO:0000256" key="6">
    <source>
        <dbReference type="PIRSR" id="PIRSR000303-1"/>
    </source>
</evidence>
<evidence type="ECO:0000256" key="5">
    <source>
        <dbReference type="ARBA" id="ARBA00069346"/>
    </source>
</evidence>
<evidence type="ECO:0000256" key="3">
    <source>
        <dbReference type="ARBA" id="ARBA00022559"/>
    </source>
</evidence>
<dbReference type="GO" id="GO:0034599">
    <property type="term" value="P:cellular response to oxidative stress"/>
    <property type="evidence" value="ECO:0007669"/>
    <property type="project" value="TreeGrafter"/>
</dbReference>